<keyword evidence="2" id="KW-0614">Plasmid</keyword>
<reference evidence="2 3" key="1">
    <citation type="submission" date="2017-02" db="EMBL/GenBank/DDBJ databases">
        <title>Blood Disease Bacterium A2-HR MARDI.</title>
        <authorList>
            <person name="Badrun R."/>
            <person name="Abu Bakar N."/>
            <person name="Laboh R."/>
        </authorList>
    </citation>
    <scope>NUCLEOTIDE SEQUENCE [LARGE SCALE GENOMIC DNA]</scope>
    <source>
        <strain evidence="2 3">A2-HR MARDI</strain>
        <plasmid evidence="3">Plasmid</plasmid>
    </source>
</reference>
<gene>
    <name evidence="2" type="ORF">B0B51_17510</name>
</gene>
<name>A0A1U9VMF6_9RALS</name>
<proteinExistence type="predicted"/>
<protein>
    <recommendedName>
        <fullName evidence="1">Tlde1 domain-containing protein</fullName>
    </recommendedName>
</protein>
<dbReference type="EMBL" id="CP019912">
    <property type="protein sequence ID" value="AQW31756.1"/>
    <property type="molecule type" value="Genomic_DNA"/>
</dbReference>
<dbReference type="InterPro" id="IPR021225">
    <property type="entry name" value="Tlde1_dom"/>
</dbReference>
<feature type="domain" description="Tlde1" evidence="1">
    <location>
        <begin position="60"/>
        <end position="143"/>
    </location>
</feature>
<accession>A0A1U9VMF6</accession>
<evidence type="ECO:0000313" key="3">
    <source>
        <dbReference type="Proteomes" id="UP000189628"/>
    </source>
</evidence>
<dbReference type="RefSeq" id="WP_078223291.1">
    <property type="nucleotide sequence ID" value="NZ_CP019912.1"/>
</dbReference>
<organism evidence="2 3">
    <name type="scientific">blood disease bacterium A2-HR MARDI</name>
    <dbReference type="NCBI Taxonomy" id="1944648"/>
    <lineage>
        <taxon>Bacteria</taxon>
        <taxon>Pseudomonadati</taxon>
        <taxon>Pseudomonadota</taxon>
        <taxon>Betaproteobacteria</taxon>
        <taxon>Burkholderiales</taxon>
        <taxon>Burkholderiaceae</taxon>
        <taxon>Ralstonia</taxon>
        <taxon>Ralstonia solanacearum species complex</taxon>
    </lineage>
</organism>
<dbReference type="AlphaFoldDB" id="A0A1U9VMF6"/>
<dbReference type="Proteomes" id="UP000189628">
    <property type="component" value="Plasmid unnamed"/>
</dbReference>
<geneLocation type="plasmid" evidence="2">
    <name>unnamed</name>
</geneLocation>
<sequence>MADRYAAERYRPRSPMCARGSFSLHFDGSTLRAQGARTLIRFPAVSGRFQNGDFDYSRGNQAVPDRGPIPEGEYWIQPSELQENAWYRFRNTRTGWGDYWITIHPHPSTPTYDRGGFFIHGGKNPGSAGCIDLASHMNRFVEALQKELAGNTKCYIPLTVRYLSR</sequence>
<dbReference type="Pfam" id="PF10908">
    <property type="entry name" value="Tlde1_dom"/>
    <property type="match status" value="1"/>
</dbReference>
<evidence type="ECO:0000313" key="2">
    <source>
        <dbReference type="EMBL" id="AQW31756.1"/>
    </source>
</evidence>
<evidence type="ECO:0000259" key="1">
    <source>
        <dbReference type="Pfam" id="PF10908"/>
    </source>
</evidence>